<dbReference type="InterPro" id="IPR011013">
    <property type="entry name" value="Gal_mutarotase_sf_dom"/>
</dbReference>
<evidence type="ECO:0000256" key="8">
    <source>
        <dbReference type="PIRSR" id="PIRSR005096-3"/>
    </source>
</evidence>
<dbReference type="SUPFAM" id="SSF74650">
    <property type="entry name" value="Galactose mutarotase-like"/>
    <property type="match status" value="1"/>
</dbReference>
<evidence type="ECO:0000313" key="10">
    <source>
        <dbReference type="EMBL" id="GJN27402.1"/>
    </source>
</evidence>
<feature type="binding site" evidence="7">
    <location>
        <position position="264"/>
    </location>
    <ligand>
        <name>beta-D-galactose</name>
        <dbReference type="ChEBI" id="CHEBI:27667"/>
    </ligand>
</feature>
<feature type="active site" description="Proton acceptor" evidence="6">
    <location>
        <position position="328"/>
    </location>
</feature>
<reference evidence="10" key="1">
    <citation type="journal article" date="2018" name="DNA Res.">
        <title>Multiple hybrid de novo genome assembly of finger millet, an orphan allotetraploid crop.</title>
        <authorList>
            <person name="Hatakeyama M."/>
            <person name="Aluri S."/>
            <person name="Balachadran M.T."/>
            <person name="Sivarajan S.R."/>
            <person name="Patrignani A."/>
            <person name="Gruter S."/>
            <person name="Poveda L."/>
            <person name="Shimizu-Inatsugi R."/>
            <person name="Baeten J."/>
            <person name="Francoijs K.J."/>
            <person name="Nataraja K.N."/>
            <person name="Reddy Y.A.N."/>
            <person name="Phadnis S."/>
            <person name="Ravikumar R.L."/>
            <person name="Schlapbach R."/>
            <person name="Sreeman S.M."/>
            <person name="Shimizu K.K."/>
        </authorList>
    </citation>
    <scope>NUCLEOTIDE SEQUENCE</scope>
</reference>
<comment type="similarity">
    <text evidence="2 5">Belongs to the aldose epimerase family.</text>
</comment>
<dbReference type="CDD" id="cd09019">
    <property type="entry name" value="galactose_mutarotase_like"/>
    <property type="match status" value="1"/>
</dbReference>
<dbReference type="InterPro" id="IPR015443">
    <property type="entry name" value="Aldose_1-epimerase"/>
</dbReference>
<evidence type="ECO:0000256" key="2">
    <source>
        <dbReference type="ARBA" id="ARBA00006206"/>
    </source>
</evidence>
<dbReference type="GO" id="GO:0006006">
    <property type="term" value="P:glucose metabolic process"/>
    <property type="evidence" value="ECO:0007669"/>
    <property type="project" value="TreeGrafter"/>
</dbReference>
<dbReference type="InterPro" id="IPR008183">
    <property type="entry name" value="Aldose_1/G6P_1-epimerase"/>
</dbReference>
<dbReference type="PANTHER" id="PTHR10091:SF36">
    <property type="entry name" value="ALDOSE 1-EPIMERASE"/>
    <property type="match status" value="1"/>
</dbReference>
<evidence type="ECO:0000256" key="7">
    <source>
        <dbReference type="PIRSR" id="PIRSR005096-2"/>
    </source>
</evidence>
<protein>
    <recommendedName>
        <fullName evidence="5">Aldose 1-epimerase</fullName>
        <ecNumber evidence="5">5.1.3.3</ecNumber>
    </recommendedName>
</protein>
<dbReference type="Gene3D" id="2.70.98.10">
    <property type="match status" value="1"/>
</dbReference>
<keyword evidence="11" id="KW-1185">Reference proteome</keyword>
<dbReference type="EC" id="5.1.3.3" evidence="5"/>
<dbReference type="GO" id="GO:0004034">
    <property type="term" value="F:aldose 1-epimerase activity"/>
    <property type="evidence" value="ECO:0007669"/>
    <property type="project" value="UniProtKB-EC"/>
</dbReference>
<comment type="pathway">
    <text evidence="1 5">Carbohydrate metabolism; hexose metabolism.</text>
</comment>
<dbReference type="Proteomes" id="UP001054889">
    <property type="component" value="Unassembled WGS sequence"/>
</dbReference>
<keyword evidence="3 5" id="KW-0413">Isomerase</keyword>
<comment type="caution">
    <text evidence="10">The sequence shown here is derived from an EMBL/GenBank/DDBJ whole genome shotgun (WGS) entry which is preliminary data.</text>
</comment>
<keyword evidence="4 5" id="KW-0119">Carbohydrate metabolism</keyword>
<name>A0AAV5EXZ4_ELECO</name>
<evidence type="ECO:0000256" key="3">
    <source>
        <dbReference type="ARBA" id="ARBA00023235"/>
    </source>
</evidence>
<evidence type="ECO:0000256" key="5">
    <source>
        <dbReference type="PIRNR" id="PIRNR005096"/>
    </source>
</evidence>
<organism evidence="10 11">
    <name type="scientific">Eleusine coracana subsp. coracana</name>
    <dbReference type="NCBI Taxonomy" id="191504"/>
    <lineage>
        <taxon>Eukaryota</taxon>
        <taxon>Viridiplantae</taxon>
        <taxon>Streptophyta</taxon>
        <taxon>Embryophyta</taxon>
        <taxon>Tracheophyta</taxon>
        <taxon>Spermatophyta</taxon>
        <taxon>Magnoliopsida</taxon>
        <taxon>Liliopsida</taxon>
        <taxon>Poales</taxon>
        <taxon>Poaceae</taxon>
        <taxon>PACMAD clade</taxon>
        <taxon>Chloridoideae</taxon>
        <taxon>Cynodonteae</taxon>
        <taxon>Eleusininae</taxon>
        <taxon>Eleusine</taxon>
    </lineage>
</organism>
<feature type="binding site" evidence="8">
    <location>
        <begin position="193"/>
        <end position="195"/>
    </location>
    <ligand>
        <name>beta-D-galactose</name>
        <dbReference type="ChEBI" id="CHEBI:27667"/>
    </ligand>
</feature>
<evidence type="ECO:0000256" key="1">
    <source>
        <dbReference type="ARBA" id="ARBA00005028"/>
    </source>
</evidence>
<evidence type="ECO:0000313" key="11">
    <source>
        <dbReference type="Proteomes" id="UP001054889"/>
    </source>
</evidence>
<evidence type="ECO:0000256" key="4">
    <source>
        <dbReference type="ARBA" id="ARBA00023277"/>
    </source>
</evidence>
<dbReference type="GO" id="GO:0033499">
    <property type="term" value="P:galactose catabolic process via UDP-galactose, Leloir pathway"/>
    <property type="evidence" value="ECO:0007669"/>
    <property type="project" value="TreeGrafter"/>
</dbReference>
<dbReference type="NCBIfam" id="NF008277">
    <property type="entry name" value="PRK11055.1"/>
    <property type="match status" value="1"/>
</dbReference>
<evidence type="ECO:0000256" key="9">
    <source>
        <dbReference type="SAM" id="SignalP"/>
    </source>
</evidence>
<accession>A0AAV5EXZ4</accession>
<dbReference type="FunFam" id="2.70.98.10:FF:000008">
    <property type="entry name" value="Aldose 1-epimerase"/>
    <property type="match status" value="1"/>
</dbReference>
<feature type="chain" id="PRO_5043585225" description="Aldose 1-epimerase" evidence="9">
    <location>
        <begin position="24"/>
        <end position="385"/>
    </location>
</feature>
<dbReference type="GO" id="GO:0030246">
    <property type="term" value="F:carbohydrate binding"/>
    <property type="evidence" value="ECO:0007669"/>
    <property type="project" value="InterPro"/>
</dbReference>
<dbReference type="InterPro" id="IPR047215">
    <property type="entry name" value="Galactose_mutarotase-like"/>
</dbReference>
<gene>
    <name evidence="10" type="primary">gb15423</name>
    <name evidence="10" type="ORF">PR202_gb15423</name>
</gene>
<sequence>MARAAVLCVSLVLCLALASGADAAKKKVGFYELKNKKGDFSIKVTNWGAALVSVIVPDSKGNLGDVVLGYDTVAEYVEKGSVSGAVVGRVANRIANGRFVIDGKTYRLNKDGSTVLHGGHRGFHKVIWTVKEHVPGGDSPYVTLYYHSFNGEQGFPGDLDVYVTYELSSPYDLRIRMNATALNRATPVNLASHAYWNLAGAGSGDVLRHVIQLFASRYTPVNQSTMIPTGEIAPVSGTPYDLRSPTPLGSRIKLVSGAGMAGFDINYAVDGAGKGFRRVALVRDPASGRKMEVWADQPGVQLYTSNWLNNEKGKGGKVYVQYGALCLETQGYPDAVNHPNFPSVILRPGQVYKHNMLVRCDIALLRQRKRKAASGIAGFDSYVWA</sequence>
<dbReference type="InterPro" id="IPR014718">
    <property type="entry name" value="GH-type_carb-bd"/>
</dbReference>
<dbReference type="PIRSF" id="PIRSF005096">
    <property type="entry name" value="GALM"/>
    <property type="match status" value="1"/>
</dbReference>
<reference evidence="10" key="2">
    <citation type="submission" date="2021-12" db="EMBL/GenBank/DDBJ databases">
        <title>Resequencing data analysis of finger millet.</title>
        <authorList>
            <person name="Hatakeyama M."/>
            <person name="Aluri S."/>
            <person name="Balachadran M.T."/>
            <person name="Sivarajan S.R."/>
            <person name="Poveda L."/>
            <person name="Shimizu-Inatsugi R."/>
            <person name="Schlapbach R."/>
            <person name="Sreeman S.M."/>
            <person name="Shimizu K.K."/>
        </authorList>
    </citation>
    <scope>NUCLEOTIDE SEQUENCE</scope>
</reference>
<dbReference type="AlphaFoldDB" id="A0AAV5EXZ4"/>
<evidence type="ECO:0000256" key="6">
    <source>
        <dbReference type="PIRSR" id="PIRSR005096-1"/>
    </source>
</evidence>
<comment type="catalytic activity">
    <reaction evidence="5">
        <text>alpha-D-glucose = beta-D-glucose</text>
        <dbReference type="Rhea" id="RHEA:10264"/>
        <dbReference type="ChEBI" id="CHEBI:15903"/>
        <dbReference type="ChEBI" id="CHEBI:17925"/>
        <dbReference type="EC" id="5.1.3.3"/>
    </reaction>
</comment>
<dbReference type="Pfam" id="PF01263">
    <property type="entry name" value="Aldose_epim"/>
    <property type="match status" value="1"/>
</dbReference>
<proteinExistence type="inferred from homology"/>
<keyword evidence="9" id="KW-0732">Signal</keyword>
<feature type="binding site" evidence="8">
    <location>
        <begin position="92"/>
        <end position="93"/>
    </location>
    <ligand>
        <name>beta-D-galactose</name>
        <dbReference type="ChEBI" id="CHEBI:27667"/>
    </ligand>
</feature>
<feature type="active site" description="Proton donor" evidence="6">
    <location>
        <position position="193"/>
    </location>
</feature>
<dbReference type="PANTHER" id="PTHR10091">
    <property type="entry name" value="ALDOSE-1-EPIMERASE"/>
    <property type="match status" value="1"/>
</dbReference>
<dbReference type="EMBL" id="BQKI01000079">
    <property type="protein sequence ID" value="GJN27402.1"/>
    <property type="molecule type" value="Genomic_DNA"/>
</dbReference>
<feature type="signal peptide" evidence="9">
    <location>
        <begin position="1"/>
        <end position="23"/>
    </location>
</feature>